<sequence>MLVLPTNIYPISGQKGGFGMIAQPQYQLMTPQEYLDWEEK</sequence>
<dbReference type="Proteomes" id="UP000232003">
    <property type="component" value="Chromosome"/>
</dbReference>
<keyword evidence="2" id="KW-1185">Reference proteome</keyword>
<proteinExistence type="predicted"/>
<dbReference type="KEGG" id="nfl:COO91_08079"/>
<gene>
    <name evidence="1" type="ORF">COO91_08079</name>
</gene>
<name>A0A2K8T2R3_9NOSO</name>
<evidence type="ECO:0000313" key="1">
    <source>
        <dbReference type="EMBL" id="AUB41984.1"/>
    </source>
</evidence>
<dbReference type="EMBL" id="CP024785">
    <property type="protein sequence ID" value="AUB41984.1"/>
    <property type="molecule type" value="Genomic_DNA"/>
</dbReference>
<dbReference type="AlphaFoldDB" id="A0A2K8T2R3"/>
<evidence type="ECO:0000313" key="2">
    <source>
        <dbReference type="Proteomes" id="UP000232003"/>
    </source>
</evidence>
<accession>A0A2K8T2R3</accession>
<reference evidence="1 2" key="1">
    <citation type="submission" date="2017-11" db="EMBL/GenBank/DDBJ databases">
        <title>Complete genome of a free-living desiccation-tolerant cyanobacterium and its photosynthetic adaptation to extreme terrestrial habitat.</title>
        <authorList>
            <person name="Shang J."/>
        </authorList>
    </citation>
    <scope>NUCLEOTIDE SEQUENCE [LARGE SCALE GENOMIC DNA]</scope>
    <source>
        <strain evidence="1 2">CCNUN1</strain>
    </source>
</reference>
<organism evidence="1 2">
    <name type="scientific">Nostoc flagelliforme CCNUN1</name>
    <dbReference type="NCBI Taxonomy" id="2038116"/>
    <lineage>
        <taxon>Bacteria</taxon>
        <taxon>Bacillati</taxon>
        <taxon>Cyanobacteriota</taxon>
        <taxon>Cyanophyceae</taxon>
        <taxon>Nostocales</taxon>
        <taxon>Nostocaceae</taxon>
        <taxon>Nostoc</taxon>
    </lineage>
</organism>
<protein>
    <submittedName>
        <fullName evidence="1">Uncharacterized protein</fullName>
    </submittedName>
</protein>